<dbReference type="InterPro" id="IPR036380">
    <property type="entry name" value="Isochorismatase-like_sf"/>
</dbReference>
<keyword evidence="4 8" id="KW-0378">Hydrolase</keyword>
<dbReference type="AlphaFoldDB" id="A0A1W0A231"/>
<name>A0A1W0A231_9STRA</name>
<proteinExistence type="inferred from homology"/>
<dbReference type="PANTHER" id="PTHR11093">
    <property type="entry name" value="RUVB-RELATED REPTIN AND PONTIN"/>
    <property type="match status" value="1"/>
</dbReference>
<evidence type="ECO:0000256" key="4">
    <source>
        <dbReference type="ARBA" id="ARBA00022801"/>
    </source>
</evidence>
<dbReference type="Proteomes" id="UP000243217">
    <property type="component" value="Unassembled WGS sequence"/>
</dbReference>
<dbReference type="EMBL" id="JNBS01000638">
    <property type="protein sequence ID" value="OQS04318.1"/>
    <property type="molecule type" value="Genomic_DNA"/>
</dbReference>
<keyword evidence="5 8" id="KW-0347">Helicase</keyword>
<dbReference type="GO" id="GO:0005524">
    <property type="term" value="F:ATP binding"/>
    <property type="evidence" value="ECO:0007669"/>
    <property type="project" value="UniProtKB-KW"/>
</dbReference>
<evidence type="ECO:0000313" key="11">
    <source>
        <dbReference type="EMBL" id="OQS04318.1"/>
    </source>
</evidence>
<keyword evidence="7 8" id="KW-0539">Nucleus</keyword>
<evidence type="ECO:0000313" key="12">
    <source>
        <dbReference type="Proteomes" id="UP000243217"/>
    </source>
</evidence>
<dbReference type="InterPro" id="IPR010339">
    <property type="entry name" value="TIP49_P-loop"/>
</dbReference>
<feature type="domain" description="RuvB-like AAA-lid" evidence="10">
    <location>
        <begin position="155"/>
        <end position="220"/>
    </location>
</feature>
<keyword evidence="3 8" id="KW-0547">Nucleotide-binding</keyword>
<evidence type="ECO:0000256" key="7">
    <source>
        <dbReference type="ARBA" id="ARBA00023242"/>
    </source>
</evidence>
<gene>
    <name evidence="11" type="ORF">THRCLA_03434</name>
</gene>
<dbReference type="Pfam" id="PF17856">
    <property type="entry name" value="TIP49_C"/>
    <property type="match status" value="1"/>
</dbReference>
<comment type="similarity">
    <text evidence="2 8">Belongs to the RuvB family.</text>
</comment>
<dbReference type="EC" id="3.6.4.12" evidence="8"/>
<dbReference type="Gene3D" id="3.40.50.850">
    <property type="entry name" value="Isochorismatase-like"/>
    <property type="match status" value="1"/>
</dbReference>
<dbReference type="FunFam" id="1.10.8.60:FF:000010">
    <property type="entry name" value="RuvB-like helicase"/>
    <property type="match status" value="1"/>
</dbReference>
<feature type="domain" description="TIP49 P-loop" evidence="9">
    <location>
        <begin position="6"/>
        <end position="149"/>
    </location>
</feature>
<organism evidence="11 12">
    <name type="scientific">Thraustotheca clavata</name>
    <dbReference type="NCBI Taxonomy" id="74557"/>
    <lineage>
        <taxon>Eukaryota</taxon>
        <taxon>Sar</taxon>
        <taxon>Stramenopiles</taxon>
        <taxon>Oomycota</taxon>
        <taxon>Saprolegniomycetes</taxon>
        <taxon>Saprolegniales</taxon>
        <taxon>Achlyaceae</taxon>
        <taxon>Thraustotheca</taxon>
    </lineage>
</organism>
<dbReference type="InterPro" id="IPR027417">
    <property type="entry name" value="P-loop_NTPase"/>
</dbReference>
<evidence type="ECO:0000259" key="10">
    <source>
        <dbReference type="Pfam" id="PF17856"/>
    </source>
</evidence>
<dbReference type="STRING" id="74557.A0A1W0A231"/>
<protein>
    <recommendedName>
        <fullName evidence="8">RuvB-like helicase</fullName>
        <ecNumber evidence="8">3.6.4.12</ecNumber>
    </recommendedName>
</protein>
<dbReference type="GO" id="GO:0003678">
    <property type="term" value="F:DNA helicase activity"/>
    <property type="evidence" value="ECO:0007669"/>
    <property type="project" value="UniProtKB-EC"/>
</dbReference>
<keyword evidence="6 8" id="KW-0067">ATP-binding</keyword>
<dbReference type="GO" id="GO:0016887">
    <property type="term" value="F:ATP hydrolysis activity"/>
    <property type="evidence" value="ECO:0007669"/>
    <property type="project" value="RHEA"/>
</dbReference>
<evidence type="ECO:0000256" key="5">
    <source>
        <dbReference type="ARBA" id="ARBA00022806"/>
    </source>
</evidence>
<sequence>DAMGPQTRFVQCPEGELQKRKEVVHVVSLHEIDVINSRSQGFLALFAGDTGEIKDEVREQIDTKVNEWREEGKATIVPGVLFIDEVHMLDIECFSWLNRALESDLAPVLIIATNRGITRIRGTNYKSPHGIPIDLLDRLMIITTKPYSENDIRKILNIRCEEEDVEMTDDAKDLLTRIAMETSLRYAIHIIMTASLVCTKRKGTEVDVADIKKVYSLFVDVKRSTQFLMEYQHEFIRNMNAALATIAQVEAGYRNAGGGLTLFIIDPQVDFHPGGSLAIPAADDDALRTATFIRSNMAKISQLVITLDSHQRLHIAHGVFWTNAAGESPSPFTLIPSADVASGKWVPRSSELKAYALEYTKALEAGGRFTLCIWPEHCIIGTKGQAIVDPIHDAALEWSKHAGRPITYVHKGSNCFTEHYSALRADVELPHDPETSLNVGLVDTLKSSGNVVVCGQALSHCVNFTVRDLVDLWPQERNKDIIVLTDCSSSVPGFESSADDFIRDMSKRGVQFVKSTDSSFLPRTPRASV</sequence>
<dbReference type="FunFam" id="3.40.50.300:FF:002221">
    <property type="entry name" value="RuvB-like 2"/>
    <property type="match status" value="1"/>
</dbReference>
<evidence type="ECO:0000259" key="9">
    <source>
        <dbReference type="Pfam" id="PF06068"/>
    </source>
</evidence>
<evidence type="ECO:0000256" key="8">
    <source>
        <dbReference type="RuleBase" id="RU363048"/>
    </source>
</evidence>
<evidence type="ECO:0000256" key="2">
    <source>
        <dbReference type="ARBA" id="ARBA00007519"/>
    </source>
</evidence>
<comment type="caution">
    <text evidence="11">The sequence shown here is derived from an EMBL/GenBank/DDBJ whole genome shotgun (WGS) entry which is preliminary data.</text>
</comment>
<dbReference type="Gene3D" id="1.10.8.60">
    <property type="match status" value="1"/>
</dbReference>
<keyword evidence="8" id="KW-0805">Transcription regulation</keyword>
<evidence type="ECO:0000256" key="6">
    <source>
        <dbReference type="ARBA" id="ARBA00022840"/>
    </source>
</evidence>
<reference evidence="11 12" key="1">
    <citation type="journal article" date="2014" name="Genome Biol. Evol.">
        <title>The secreted proteins of Achlya hypogyna and Thraustotheca clavata identify the ancestral oomycete secretome and reveal gene acquisitions by horizontal gene transfer.</title>
        <authorList>
            <person name="Misner I."/>
            <person name="Blouin N."/>
            <person name="Leonard G."/>
            <person name="Richards T.A."/>
            <person name="Lane C.E."/>
        </authorList>
    </citation>
    <scope>NUCLEOTIDE SEQUENCE [LARGE SCALE GENOMIC DNA]</scope>
    <source>
        <strain evidence="11 12">ATCC 34112</strain>
    </source>
</reference>
<dbReference type="SUPFAM" id="SSF52499">
    <property type="entry name" value="Isochorismatase-like hydrolases"/>
    <property type="match status" value="1"/>
</dbReference>
<dbReference type="Pfam" id="PF06068">
    <property type="entry name" value="TIP49"/>
    <property type="match status" value="1"/>
</dbReference>
<keyword evidence="8" id="KW-0804">Transcription</keyword>
<evidence type="ECO:0000256" key="3">
    <source>
        <dbReference type="ARBA" id="ARBA00022741"/>
    </source>
</evidence>
<feature type="non-terminal residue" evidence="11">
    <location>
        <position position="1"/>
    </location>
</feature>
<dbReference type="Gene3D" id="3.40.50.300">
    <property type="entry name" value="P-loop containing nucleotide triphosphate hydrolases"/>
    <property type="match status" value="1"/>
</dbReference>
<dbReference type="OrthoDB" id="1739143at2759"/>
<dbReference type="SUPFAM" id="SSF52540">
    <property type="entry name" value="P-loop containing nucleoside triphosphate hydrolases"/>
    <property type="match status" value="1"/>
</dbReference>
<keyword evidence="12" id="KW-1185">Reference proteome</keyword>
<dbReference type="InterPro" id="IPR041048">
    <property type="entry name" value="RuvB-like_C"/>
</dbReference>
<accession>A0A1W0A231</accession>
<comment type="subcellular location">
    <subcellularLocation>
        <location evidence="1">Nucleus</location>
    </subcellularLocation>
</comment>
<comment type="catalytic activity">
    <reaction evidence="8">
        <text>ATP + H2O = ADP + phosphate + H(+)</text>
        <dbReference type="Rhea" id="RHEA:13065"/>
        <dbReference type="ChEBI" id="CHEBI:15377"/>
        <dbReference type="ChEBI" id="CHEBI:15378"/>
        <dbReference type="ChEBI" id="CHEBI:30616"/>
        <dbReference type="ChEBI" id="CHEBI:43474"/>
        <dbReference type="ChEBI" id="CHEBI:456216"/>
        <dbReference type="EC" id="3.6.4.12"/>
    </reaction>
</comment>
<evidence type="ECO:0000256" key="1">
    <source>
        <dbReference type="ARBA" id="ARBA00004123"/>
    </source>
</evidence>
<dbReference type="GO" id="GO:0005634">
    <property type="term" value="C:nucleus"/>
    <property type="evidence" value="ECO:0007669"/>
    <property type="project" value="UniProtKB-SubCell"/>
</dbReference>
<dbReference type="InterPro" id="IPR027238">
    <property type="entry name" value="RuvB-like"/>
</dbReference>